<comment type="caution">
    <text evidence="3">The sequence shown here is derived from an EMBL/GenBank/DDBJ whole genome shotgun (WGS) entry which is preliminary data.</text>
</comment>
<accession>A0ABW4ZHI5</accession>
<sequence>MQTSPEAKKQLAKKIKWISILSAILISIMLCVSVYIYYQIEPLVAARLKETIKTSTNGLYSISFSKLSINPFSGNVTLKNISFKADPAVYERFKRDKISPSHLYEIKVKVLRLKRVHPLKVYLKRDLVINAILVENPSIRVYYEKTFGKDSSKVDTRTTWQRLSKYLHAIKVERVAFRDIDFKYIDRRLQKIEINSVQNLSITIKDILIDSLSHLDKSRLYHTKDVQVEILNNQFTSNDGMYTVKFDKLEMSTFDKYASVSGLQVIPKYPEIEFSLKWPFKKARYRIAVDEARLNGIDYKSLTDKRQLLASSFKLDGAKLDVFMNKQQPKPKGDLGENFPQLLVKSLRLVSVIDTVRIGQSRLTYSEYDPFTAKTGRISFTALNGHILNITNDSAALRKNRWARGKFSAYFYGKGRIDFNINFNLNSPVQEYNYAGKLHKMQAKYFNQITRPLALLDISSGAADSAIFSVKGDYRNALGSMTIFYRDLNIGILKLNRNKRLQRSTILSLVANNLLLKEDNPSKGEPLRTGTIRYTRPDSVSFYSMIWKTLFSGIKENIGMTAEREKALKDQFEKIKQAQPEKNREVRKLQREERRKRRKSNSLER</sequence>
<keyword evidence="2" id="KW-0812">Transmembrane</keyword>
<keyword evidence="4" id="KW-1185">Reference proteome</keyword>
<evidence type="ECO:0000313" key="4">
    <source>
        <dbReference type="Proteomes" id="UP001597387"/>
    </source>
</evidence>
<evidence type="ECO:0008006" key="5">
    <source>
        <dbReference type="Google" id="ProtNLM"/>
    </source>
</evidence>
<dbReference type="Proteomes" id="UP001597387">
    <property type="component" value="Unassembled WGS sequence"/>
</dbReference>
<dbReference type="RefSeq" id="WP_255899699.1">
    <property type="nucleotide sequence ID" value="NZ_JAFMZO010000001.1"/>
</dbReference>
<organism evidence="3 4">
    <name type="scientific">Paradesertivirga mongoliensis</name>
    <dbReference type="NCBI Taxonomy" id="2100740"/>
    <lineage>
        <taxon>Bacteria</taxon>
        <taxon>Pseudomonadati</taxon>
        <taxon>Bacteroidota</taxon>
        <taxon>Sphingobacteriia</taxon>
        <taxon>Sphingobacteriales</taxon>
        <taxon>Sphingobacteriaceae</taxon>
        <taxon>Paradesertivirga</taxon>
    </lineage>
</organism>
<evidence type="ECO:0000256" key="2">
    <source>
        <dbReference type="SAM" id="Phobius"/>
    </source>
</evidence>
<protein>
    <recommendedName>
        <fullName evidence="5">AsmA-like C-terminal domain-containing protein</fullName>
    </recommendedName>
</protein>
<keyword evidence="2" id="KW-1133">Transmembrane helix</keyword>
<evidence type="ECO:0000313" key="3">
    <source>
        <dbReference type="EMBL" id="MFD2161294.1"/>
    </source>
</evidence>
<feature type="compositionally biased region" description="Basic residues" evidence="1">
    <location>
        <begin position="594"/>
        <end position="605"/>
    </location>
</feature>
<gene>
    <name evidence="3" type="ORF">ACFSJU_02760</name>
</gene>
<name>A0ABW4ZHI5_9SPHI</name>
<feature type="compositionally biased region" description="Basic and acidic residues" evidence="1">
    <location>
        <begin position="573"/>
        <end position="593"/>
    </location>
</feature>
<evidence type="ECO:0000256" key="1">
    <source>
        <dbReference type="SAM" id="MobiDB-lite"/>
    </source>
</evidence>
<feature type="region of interest" description="Disordered" evidence="1">
    <location>
        <begin position="573"/>
        <end position="605"/>
    </location>
</feature>
<feature type="transmembrane region" description="Helical" evidence="2">
    <location>
        <begin position="17"/>
        <end position="38"/>
    </location>
</feature>
<keyword evidence="2" id="KW-0472">Membrane</keyword>
<proteinExistence type="predicted"/>
<reference evidence="4" key="1">
    <citation type="journal article" date="2019" name="Int. J. Syst. Evol. Microbiol.">
        <title>The Global Catalogue of Microorganisms (GCM) 10K type strain sequencing project: providing services to taxonomists for standard genome sequencing and annotation.</title>
        <authorList>
            <consortium name="The Broad Institute Genomics Platform"/>
            <consortium name="The Broad Institute Genome Sequencing Center for Infectious Disease"/>
            <person name="Wu L."/>
            <person name="Ma J."/>
        </authorList>
    </citation>
    <scope>NUCLEOTIDE SEQUENCE [LARGE SCALE GENOMIC DNA]</scope>
    <source>
        <strain evidence="4">KCTC 42217</strain>
    </source>
</reference>
<dbReference type="EMBL" id="JBHUHZ010000001">
    <property type="protein sequence ID" value="MFD2161294.1"/>
    <property type="molecule type" value="Genomic_DNA"/>
</dbReference>